<dbReference type="PROSITE" id="PS50213">
    <property type="entry name" value="FAS1"/>
    <property type="match status" value="1"/>
</dbReference>
<dbReference type="Gene3D" id="2.30.180.10">
    <property type="entry name" value="FAS1 domain"/>
    <property type="match status" value="1"/>
</dbReference>
<feature type="chain" id="PRO_5012340815" description="FAS1 domain-containing protein" evidence="1">
    <location>
        <begin position="21"/>
        <end position="377"/>
    </location>
</feature>
<dbReference type="OMA" id="GRVMNAK"/>
<dbReference type="STRING" id="690307.A0A1L9WS25"/>
<dbReference type="GeneID" id="30973594"/>
<dbReference type="RefSeq" id="XP_020055316.1">
    <property type="nucleotide sequence ID" value="XM_020199780.1"/>
</dbReference>
<dbReference type="OrthoDB" id="286301at2759"/>
<dbReference type="VEuPathDB" id="FungiDB:ASPACDRAFT_31022"/>
<dbReference type="PANTHER" id="PTHR10900">
    <property type="entry name" value="PERIOSTIN-RELATED"/>
    <property type="match status" value="1"/>
</dbReference>
<protein>
    <recommendedName>
        <fullName evidence="2">FAS1 domain-containing protein</fullName>
    </recommendedName>
</protein>
<proteinExistence type="predicted"/>
<sequence length="377" mass="40976">MLALPAIAALAAILTKVAVAAPLMDTLLEIPELSTYAHVYNMTGGIVEINPMFTKRFNYDTDTRNYTFLAPTNAAWAKIPPAIYDILLTQPAYPLIEALLRTHIIEARLTAAELASVSADSAVGGIATALQLSNTTAQFHRGVLTKTVQGYYIDATTSANGTVRIDDQAAIVKADLPADNGLIHEIDQLIDPFLVYGGGPSNRTTAPSYESTDLTIGAFVQSDARLVNASQILSVNSPDTIRRLSRQSSEKQFFVVPRNEAFELMPTILPVFHTLVSPYKSPFDTLLWQYGWVDSGGEQFDSRTLKGKSSLSVAGDVTGLNITVTRGEEDAAVFVMNAGLVTQVEAANGFLWIVDRWLDPLYQAFGPVDRFGEPEWA</sequence>
<evidence type="ECO:0000256" key="1">
    <source>
        <dbReference type="SAM" id="SignalP"/>
    </source>
</evidence>
<dbReference type="InterPro" id="IPR000782">
    <property type="entry name" value="FAS1_domain"/>
</dbReference>
<dbReference type="Pfam" id="PF02469">
    <property type="entry name" value="Fasciclin"/>
    <property type="match status" value="1"/>
</dbReference>
<feature type="domain" description="FAS1" evidence="2">
    <location>
        <begin position="20"/>
        <end position="190"/>
    </location>
</feature>
<evidence type="ECO:0000313" key="3">
    <source>
        <dbReference type="EMBL" id="OJJ98976.1"/>
    </source>
</evidence>
<dbReference type="SMART" id="SM00554">
    <property type="entry name" value="FAS1"/>
    <property type="match status" value="1"/>
</dbReference>
<gene>
    <name evidence="3" type="ORF">ASPACDRAFT_31022</name>
</gene>
<evidence type="ECO:0000313" key="4">
    <source>
        <dbReference type="Proteomes" id="UP000184546"/>
    </source>
</evidence>
<dbReference type="AlphaFoldDB" id="A0A1L9WS25"/>
<dbReference type="SUPFAM" id="SSF82153">
    <property type="entry name" value="FAS1 domain"/>
    <property type="match status" value="1"/>
</dbReference>
<evidence type="ECO:0000259" key="2">
    <source>
        <dbReference type="PROSITE" id="PS50213"/>
    </source>
</evidence>
<feature type="signal peptide" evidence="1">
    <location>
        <begin position="1"/>
        <end position="20"/>
    </location>
</feature>
<name>A0A1L9WS25_ASPA1</name>
<dbReference type="PANTHER" id="PTHR10900:SF77">
    <property type="entry name" value="FI19380P1"/>
    <property type="match status" value="1"/>
</dbReference>
<dbReference type="EMBL" id="KV878979">
    <property type="protein sequence ID" value="OJJ98976.1"/>
    <property type="molecule type" value="Genomic_DNA"/>
</dbReference>
<dbReference type="InterPro" id="IPR050904">
    <property type="entry name" value="Adhesion/Biosynth-related"/>
</dbReference>
<keyword evidence="4" id="KW-1185">Reference proteome</keyword>
<organism evidence="3 4">
    <name type="scientific">Aspergillus aculeatus (strain ATCC 16872 / CBS 172.66 / WB 5094)</name>
    <dbReference type="NCBI Taxonomy" id="690307"/>
    <lineage>
        <taxon>Eukaryota</taxon>
        <taxon>Fungi</taxon>
        <taxon>Dikarya</taxon>
        <taxon>Ascomycota</taxon>
        <taxon>Pezizomycotina</taxon>
        <taxon>Eurotiomycetes</taxon>
        <taxon>Eurotiomycetidae</taxon>
        <taxon>Eurotiales</taxon>
        <taxon>Aspergillaceae</taxon>
        <taxon>Aspergillus</taxon>
        <taxon>Aspergillus subgen. Circumdati</taxon>
    </lineage>
</organism>
<accession>A0A1L9WS25</accession>
<dbReference type="Proteomes" id="UP000184546">
    <property type="component" value="Unassembled WGS sequence"/>
</dbReference>
<keyword evidence="1" id="KW-0732">Signal</keyword>
<dbReference type="InterPro" id="IPR036378">
    <property type="entry name" value="FAS1_dom_sf"/>
</dbReference>
<reference evidence="4" key="1">
    <citation type="journal article" date="2017" name="Genome Biol.">
        <title>Comparative genomics reveals high biological diversity and specific adaptations in the industrially and medically important fungal genus Aspergillus.</title>
        <authorList>
            <person name="de Vries R.P."/>
            <person name="Riley R."/>
            <person name="Wiebenga A."/>
            <person name="Aguilar-Osorio G."/>
            <person name="Amillis S."/>
            <person name="Uchima C.A."/>
            <person name="Anderluh G."/>
            <person name="Asadollahi M."/>
            <person name="Askin M."/>
            <person name="Barry K."/>
            <person name="Battaglia E."/>
            <person name="Bayram O."/>
            <person name="Benocci T."/>
            <person name="Braus-Stromeyer S.A."/>
            <person name="Caldana C."/>
            <person name="Canovas D."/>
            <person name="Cerqueira G.C."/>
            <person name="Chen F."/>
            <person name="Chen W."/>
            <person name="Choi C."/>
            <person name="Clum A."/>
            <person name="Dos Santos R.A."/>
            <person name="Damasio A.R."/>
            <person name="Diallinas G."/>
            <person name="Emri T."/>
            <person name="Fekete E."/>
            <person name="Flipphi M."/>
            <person name="Freyberg S."/>
            <person name="Gallo A."/>
            <person name="Gournas C."/>
            <person name="Habgood R."/>
            <person name="Hainaut M."/>
            <person name="Harispe M.L."/>
            <person name="Henrissat B."/>
            <person name="Hilden K.S."/>
            <person name="Hope R."/>
            <person name="Hossain A."/>
            <person name="Karabika E."/>
            <person name="Karaffa L."/>
            <person name="Karanyi Z."/>
            <person name="Krasevec N."/>
            <person name="Kuo A."/>
            <person name="Kusch H."/>
            <person name="LaButti K."/>
            <person name="Lagendijk E.L."/>
            <person name="Lapidus A."/>
            <person name="Levasseur A."/>
            <person name="Lindquist E."/>
            <person name="Lipzen A."/>
            <person name="Logrieco A.F."/>
            <person name="MacCabe A."/>
            <person name="Maekelae M.R."/>
            <person name="Malavazi I."/>
            <person name="Melin P."/>
            <person name="Meyer V."/>
            <person name="Mielnichuk N."/>
            <person name="Miskei M."/>
            <person name="Molnar A.P."/>
            <person name="Mule G."/>
            <person name="Ngan C.Y."/>
            <person name="Orejas M."/>
            <person name="Orosz E."/>
            <person name="Ouedraogo J.P."/>
            <person name="Overkamp K.M."/>
            <person name="Park H.-S."/>
            <person name="Perrone G."/>
            <person name="Piumi F."/>
            <person name="Punt P.J."/>
            <person name="Ram A.F."/>
            <person name="Ramon A."/>
            <person name="Rauscher S."/>
            <person name="Record E."/>
            <person name="Riano-Pachon D.M."/>
            <person name="Robert V."/>
            <person name="Roehrig J."/>
            <person name="Ruller R."/>
            <person name="Salamov A."/>
            <person name="Salih N.S."/>
            <person name="Samson R.A."/>
            <person name="Sandor E."/>
            <person name="Sanguinetti M."/>
            <person name="Schuetze T."/>
            <person name="Sepcic K."/>
            <person name="Shelest E."/>
            <person name="Sherlock G."/>
            <person name="Sophianopoulou V."/>
            <person name="Squina F.M."/>
            <person name="Sun H."/>
            <person name="Susca A."/>
            <person name="Todd R.B."/>
            <person name="Tsang A."/>
            <person name="Unkles S.E."/>
            <person name="van de Wiele N."/>
            <person name="van Rossen-Uffink D."/>
            <person name="Oliveira J.V."/>
            <person name="Vesth T.C."/>
            <person name="Visser J."/>
            <person name="Yu J.-H."/>
            <person name="Zhou M."/>
            <person name="Andersen M.R."/>
            <person name="Archer D.B."/>
            <person name="Baker S.E."/>
            <person name="Benoit I."/>
            <person name="Brakhage A.A."/>
            <person name="Braus G.H."/>
            <person name="Fischer R."/>
            <person name="Frisvad J.C."/>
            <person name="Goldman G.H."/>
            <person name="Houbraken J."/>
            <person name="Oakley B."/>
            <person name="Pocsi I."/>
            <person name="Scazzocchio C."/>
            <person name="Seiboth B."/>
            <person name="vanKuyk P.A."/>
            <person name="Wortman J."/>
            <person name="Dyer P.S."/>
            <person name="Grigoriev I.V."/>
        </authorList>
    </citation>
    <scope>NUCLEOTIDE SEQUENCE [LARGE SCALE GENOMIC DNA]</scope>
    <source>
        <strain evidence="4">ATCC 16872 / CBS 172.66 / WB 5094</strain>
    </source>
</reference>